<keyword evidence="5 9" id="KW-1133">Transmembrane helix</keyword>
<feature type="transmembrane region" description="Helical" evidence="9">
    <location>
        <begin position="112"/>
        <end position="131"/>
    </location>
</feature>
<accession>E5RLK6</accession>
<evidence type="ECO:0000256" key="5">
    <source>
        <dbReference type="ARBA" id="ARBA00022989"/>
    </source>
</evidence>
<evidence type="ECO:0000256" key="6">
    <source>
        <dbReference type="ARBA" id="ARBA00023136"/>
    </source>
</evidence>
<dbReference type="SUPFAM" id="SSF103473">
    <property type="entry name" value="MFS general substrate transporter"/>
    <property type="match status" value="1"/>
</dbReference>
<evidence type="ECO:0000256" key="1">
    <source>
        <dbReference type="ARBA" id="ARBA00004651"/>
    </source>
</evidence>
<dbReference type="Gene3D" id="1.20.1250.20">
    <property type="entry name" value="MFS general substrate transporter like domains"/>
    <property type="match status" value="1"/>
</dbReference>
<dbReference type="Pfam" id="PF07690">
    <property type="entry name" value="MFS_1"/>
    <property type="match status" value="1"/>
</dbReference>
<dbReference type="InterPro" id="IPR036259">
    <property type="entry name" value="MFS_trans_sf"/>
</dbReference>
<feature type="region of interest" description="Disordered" evidence="8">
    <location>
        <begin position="1"/>
        <end position="24"/>
    </location>
</feature>
<feature type="transmembrane region" description="Helical" evidence="9">
    <location>
        <begin position="440"/>
        <end position="464"/>
    </location>
</feature>
<evidence type="ECO:0000256" key="8">
    <source>
        <dbReference type="SAM" id="MobiDB-lite"/>
    </source>
</evidence>
<dbReference type="PROSITE" id="PS50850">
    <property type="entry name" value="MFS"/>
    <property type="match status" value="1"/>
</dbReference>
<dbReference type="InterPro" id="IPR011701">
    <property type="entry name" value="MFS"/>
</dbReference>
<dbReference type="PANTHER" id="PTHR42718">
    <property type="entry name" value="MAJOR FACILITATOR SUPERFAMILY MULTIDRUG TRANSPORTER MFSC"/>
    <property type="match status" value="1"/>
</dbReference>
<dbReference type="InterPro" id="IPR020846">
    <property type="entry name" value="MFS_dom"/>
</dbReference>
<reference evidence="11" key="1">
    <citation type="submission" date="2008-11" db="EMBL/GenBank/DDBJ databases">
        <title>Biosynthetic gene cluster for FD-594 in Streptomyces sp. TA-0256.</title>
        <authorList>
            <person name="Kudo F."/>
            <person name="Yonezawa T."/>
            <person name="Eguchi T."/>
        </authorList>
    </citation>
    <scope>NUCLEOTIDE SEQUENCE</scope>
    <source>
        <strain evidence="11">TA-0256</strain>
    </source>
</reference>
<dbReference type="InterPro" id="IPR004638">
    <property type="entry name" value="EmrB-like"/>
</dbReference>
<dbReference type="Gene3D" id="1.20.1720.10">
    <property type="entry name" value="Multidrug resistance protein D"/>
    <property type="match status" value="1"/>
</dbReference>
<feature type="domain" description="Major facilitator superfamily (MFS) profile" evidence="10">
    <location>
        <begin position="46"/>
        <end position="493"/>
    </location>
</feature>
<feature type="transmembrane region" description="Helical" evidence="9">
    <location>
        <begin position="137"/>
        <end position="158"/>
    </location>
</feature>
<feature type="transmembrane region" description="Helical" evidence="9">
    <location>
        <begin position="205"/>
        <end position="224"/>
    </location>
</feature>
<feature type="transmembrane region" description="Helical" evidence="9">
    <location>
        <begin position="306"/>
        <end position="333"/>
    </location>
</feature>
<sequence length="618" mass="64736">MTRNRVMRVRAQPGASNEETDVTAIHTDLAAEPGGGGSRESRRWWAVLALLLASFMDLLDGTIVNVAIPSLQRDLGTSNSDAQWVASGYALAFALVLITGSRLGDIFGRKNLFLIGVAGFVVTSALCGAAQGPGMLIAARVLQGAVAALMVPQVLSTLMATFPPKQGAMVAGMFGGVSGLAVVSGPLLGALLIKADLLGLEWRTIFLVNVPVGIATLVVAALFVQNTKSEHAQRVDVLGSALVTVAMLLLMYPLLKGRDLGWPVWTYVSMAMSVPMLALFAYVQIRKGRDHRSPLVEMSLFRKGPFNGGLIIGFLFFAALIGFFFVFMLYLQIGRGFTVLHAGLTALPWSLGMAIGSAVSGAVLAPRLGRKLLSIGALVMAVAFTSLSLTLHYQGTSATSWQMLPSLLVAGLGMGAVVSTLFSIVLAAVEPREIGSASGLLNAITQVGASAGVAILGVVLFSLLGSQSTDMADRAAPRLRAELSAAHVPGPVQDQVIAKFRSCYHDRMAAKDQSVAPAGCGGAEPGGGDSAPPQRVSKEVTEALEHAGATTNGKNFTLALERSLWARPGPWCWSSACPSSSRPAHAAGADHSSARSSIRNTRSSTDRRGRASGHDDRR</sequence>
<evidence type="ECO:0000313" key="11">
    <source>
        <dbReference type="EMBL" id="BAJ52670.1"/>
    </source>
</evidence>
<feature type="transmembrane region" description="Helical" evidence="9">
    <location>
        <begin position="267"/>
        <end position="285"/>
    </location>
</feature>
<dbReference type="PANTHER" id="PTHR42718:SF39">
    <property type="entry name" value="ACTINORHODIN TRANSPORTER-RELATED"/>
    <property type="match status" value="1"/>
</dbReference>
<feature type="compositionally biased region" description="Basic and acidic residues" evidence="8">
    <location>
        <begin position="604"/>
        <end position="618"/>
    </location>
</feature>
<feature type="transmembrane region" description="Helical" evidence="9">
    <location>
        <begin position="170"/>
        <end position="193"/>
    </location>
</feature>
<evidence type="ECO:0000256" key="2">
    <source>
        <dbReference type="ARBA" id="ARBA00022448"/>
    </source>
</evidence>
<dbReference type="GO" id="GO:0022857">
    <property type="term" value="F:transmembrane transporter activity"/>
    <property type="evidence" value="ECO:0007669"/>
    <property type="project" value="InterPro"/>
</dbReference>
<feature type="compositionally biased region" description="Low complexity" evidence="8">
    <location>
        <begin position="576"/>
        <end position="587"/>
    </location>
</feature>
<evidence type="ECO:0000256" key="7">
    <source>
        <dbReference type="ARBA" id="ARBA00023251"/>
    </source>
</evidence>
<feature type="transmembrane region" description="Helical" evidence="9">
    <location>
        <begin position="236"/>
        <end position="255"/>
    </location>
</feature>
<feature type="compositionally biased region" description="Polar residues" evidence="8">
    <location>
        <begin position="594"/>
        <end position="603"/>
    </location>
</feature>
<organism evidence="11">
    <name type="scientific">Streptomyces sp. TA-0256</name>
    <dbReference type="NCBI Taxonomy" id="573242"/>
    <lineage>
        <taxon>Bacteria</taxon>
        <taxon>Bacillati</taxon>
        <taxon>Actinomycetota</taxon>
        <taxon>Actinomycetes</taxon>
        <taxon>Kitasatosporales</taxon>
        <taxon>Streptomycetaceae</taxon>
        <taxon>Streptomyces</taxon>
    </lineage>
</organism>
<keyword evidence="6 9" id="KW-0472">Membrane</keyword>
<dbReference type="AlphaFoldDB" id="E5RLK6"/>
<dbReference type="NCBIfam" id="TIGR00711">
    <property type="entry name" value="efflux_EmrB"/>
    <property type="match status" value="1"/>
</dbReference>
<feature type="transmembrane region" description="Helical" evidence="9">
    <location>
        <begin position="339"/>
        <end position="365"/>
    </location>
</feature>
<feature type="transmembrane region" description="Helical" evidence="9">
    <location>
        <begin position="372"/>
        <end position="391"/>
    </location>
</feature>
<feature type="transmembrane region" description="Helical" evidence="9">
    <location>
        <begin position="82"/>
        <end position="100"/>
    </location>
</feature>
<name>E5RLK6_9ACTN</name>
<dbReference type="GO" id="GO:0005886">
    <property type="term" value="C:plasma membrane"/>
    <property type="evidence" value="ECO:0007669"/>
    <property type="project" value="UniProtKB-SubCell"/>
</dbReference>
<feature type="region of interest" description="Disordered" evidence="8">
    <location>
        <begin position="576"/>
        <end position="618"/>
    </location>
</feature>
<proteinExistence type="predicted"/>
<evidence type="ECO:0000256" key="9">
    <source>
        <dbReference type="SAM" id="Phobius"/>
    </source>
</evidence>
<feature type="compositionally biased region" description="Gly residues" evidence="8">
    <location>
        <begin position="519"/>
        <end position="529"/>
    </location>
</feature>
<feature type="transmembrane region" description="Helical" evidence="9">
    <location>
        <begin position="44"/>
        <end position="70"/>
    </location>
</feature>
<comment type="subcellular location">
    <subcellularLocation>
        <location evidence="1">Cell membrane</location>
        <topology evidence="1">Multi-pass membrane protein</topology>
    </subcellularLocation>
</comment>
<keyword evidence="2" id="KW-0813">Transport</keyword>
<dbReference type="EMBL" id="AB469194">
    <property type="protein sequence ID" value="BAJ52670.1"/>
    <property type="molecule type" value="Genomic_DNA"/>
</dbReference>
<evidence type="ECO:0000256" key="3">
    <source>
        <dbReference type="ARBA" id="ARBA00022475"/>
    </source>
</evidence>
<evidence type="ECO:0000259" key="10">
    <source>
        <dbReference type="PROSITE" id="PS50850"/>
    </source>
</evidence>
<keyword evidence="7" id="KW-0046">Antibiotic resistance</keyword>
<dbReference type="CDD" id="cd17321">
    <property type="entry name" value="MFS_MMR_MDR_like"/>
    <property type="match status" value="1"/>
</dbReference>
<evidence type="ECO:0000256" key="4">
    <source>
        <dbReference type="ARBA" id="ARBA00022692"/>
    </source>
</evidence>
<dbReference type="GO" id="GO:0046677">
    <property type="term" value="P:response to antibiotic"/>
    <property type="evidence" value="ECO:0007669"/>
    <property type="project" value="UniProtKB-KW"/>
</dbReference>
<gene>
    <name evidence="11" type="primary">pnxT</name>
</gene>
<feature type="transmembrane region" description="Helical" evidence="9">
    <location>
        <begin position="403"/>
        <end position="428"/>
    </location>
</feature>
<keyword evidence="3" id="KW-1003">Cell membrane</keyword>
<feature type="region of interest" description="Disordered" evidence="8">
    <location>
        <begin position="515"/>
        <end position="538"/>
    </location>
</feature>
<protein>
    <submittedName>
        <fullName evidence="11">Putative transporter</fullName>
    </submittedName>
</protein>
<keyword evidence="4 9" id="KW-0812">Transmembrane</keyword>